<name>A0ABZ1T4J8_STRVG</name>
<evidence type="ECO:0000313" key="1">
    <source>
        <dbReference type="EMBL" id="WUQ10261.1"/>
    </source>
</evidence>
<dbReference type="EMBL" id="CP108090">
    <property type="protein sequence ID" value="WUQ10261.1"/>
    <property type="molecule type" value="Genomic_DNA"/>
</dbReference>
<proteinExistence type="predicted"/>
<protein>
    <submittedName>
        <fullName evidence="1">Uncharacterized protein</fullName>
    </submittedName>
</protein>
<reference evidence="1" key="1">
    <citation type="submission" date="2022-10" db="EMBL/GenBank/DDBJ databases">
        <title>The complete genomes of actinobacterial strains from the NBC collection.</title>
        <authorList>
            <person name="Joergensen T.S."/>
            <person name="Alvarez Arevalo M."/>
            <person name="Sterndorff E.B."/>
            <person name="Faurdal D."/>
            <person name="Vuksanovic O."/>
            <person name="Mourched A.-S."/>
            <person name="Charusanti P."/>
            <person name="Shaw S."/>
            <person name="Blin K."/>
            <person name="Weber T."/>
        </authorList>
    </citation>
    <scope>NUCLEOTIDE SEQUENCE</scope>
    <source>
        <strain evidence="1">NBC_00248</strain>
    </source>
</reference>
<dbReference type="Proteomes" id="UP001432039">
    <property type="component" value="Chromosome"/>
</dbReference>
<evidence type="ECO:0000313" key="2">
    <source>
        <dbReference type="Proteomes" id="UP001432039"/>
    </source>
</evidence>
<organism evidence="1 2">
    <name type="scientific">Streptomyces virginiae</name>
    <name type="common">Streptomyces cinnamonensis</name>
    <dbReference type="NCBI Taxonomy" id="1961"/>
    <lineage>
        <taxon>Bacteria</taxon>
        <taxon>Bacillati</taxon>
        <taxon>Actinomycetota</taxon>
        <taxon>Actinomycetes</taxon>
        <taxon>Kitasatosporales</taxon>
        <taxon>Streptomycetaceae</taxon>
        <taxon>Streptomyces</taxon>
    </lineage>
</organism>
<dbReference type="RefSeq" id="WP_328959823.1">
    <property type="nucleotide sequence ID" value="NZ_CP108090.1"/>
</dbReference>
<gene>
    <name evidence="1" type="ORF">OG517_01765</name>
</gene>
<keyword evidence="2" id="KW-1185">Reference proteome</keyword>
<sequence>MTDDEEQLAALLDDLPGHDDARFWRGLKQAAGIFRIRSTMSAAVEHAQEGDFAPLAALVLDVLNRDAQLKDITAALADHLNTTLRTRAWITDAIATADRINRAGAADPLEGLAEKW</sequence>
<accession>A0ABZ1T4J8</accession>